<protein>
    <recommendedName>
        <fullName evidence="5">Ferritin</fullName>
    </recommendedName>
</protein>
<dbReference type="InterPro" id="IPR009078">
    <property type="entry name" value="Ferritin-like_SF"/>
</dbReference>
<keyword evidence="4 5" id="KW-0408">Iron</keyword>
<evidence type="ECO:0000256" key="5">
    <source>
        <dbReference type="RuleBase" id="RU361145"/>
    </source>
</evidence>
<dbReference type="Gene3D" id="1.20.1260.10">
    <property type="match status" value="1"/>
</dbReference>
<dbReference type="InterPro" id="IPR008331">
    <property type="entry name" value="Ferritin_DPS_dom"/>
</dbReference>
<evidence type="ECO:0000256" key="1">
    <source>
        <dbReference type="ARBA" id="ARBA00007513"/>
    </source>
</evidence>
<feature type="domain" description="Ferritin-like diiron" evidence="6">
    <location>
        <begin position="33"/>
        <end position="182"/>
    </location>
</feature>
<evidence type="ECO:0000256" key="2">
    <source>
        <dbReference type="ARBA" id="ARBA00022434"/>
    </source>
</evidence>
<comment type="caution">
    <text evidence="7">The sequence shown here is derived from an EMBL/GenBank/DDBJ whole genome shotgun (WGS) entry which is preliminary data.</text>
</comment>
<dbReference type="Proteomes" id="UP000826234">
    <property type="component" value="Unassembled WGS sequence"/>
</dbReference>
<proteinExistence type="inferred from homology"/>
<organism evidence="7 8">
    <name type="scientific">Phrynosoma platyrhinos</name>
    <name type="common">Desert horned lizard</name>
    <dbReference type="NCBI Taxonomy" id="52577"/>
    <lineage>
        <taxon>Eukaryota</taxon>
        <taxon>Metazoa</taxon>
        <taxon>Chordata</taxon>
        <taxon>Craniata</taxon>
        <taxon>Vertebrata</taxon>
        <taxon>Euteleostomi</taxon>
        <taxon>Lepidosauria</taxon>
        <taxon>Squamata</taxon>
        <taxon>Bifurcata</taxon>
        <taxon>Unidentata</taxon>
        <taxon>Episquamata</taxon>
        <taxon>Toxicofera</taxon>
        <taxon>Iguania</taxon>
        <taxon>Phrynosomatidae</taxon>
        <taxon>Phrynosomatinae</taxon>
        <taxon>Phrynosoma</taxon>
    </lineage>
</organism>
<keyword evidence="3 5" id="KW-0479">Metal-binding</keyword>
<comment type="function">
    <text evidence="5">Stores iron in a soluble, non-toxic, readily available form. Important for iron homeostasis. Iron is taken up in the ferrous form and deposited as ferric hydroxides after oxidation.</text>
</comment>
<dbReference type="PROSITE" id="PS50905">
    <property type="entry name" value="FERRITIN_LIKE"/>
    <property type="match status" value="1"/>
</dbReference>
<keyword evidence="8" id="KW-1185">Reference proteome</keyword>
<gene>
    <name evidence="7" type="ORF">JD844_021848</name>
</gene>
<name>A0ABQ7SUB3_PHRPL</name>
<dbReference type="PANTHER" id="PTHR11431:SF23">
    <property type="entry name" value="FERRITIN"/>
    <property type="match status" value="1"/>
</dbReference>
<keyword evidence="2 5" id="KW-0409">Iron storage</keyword>
<dbReference type="Pfam" id="PF00210">
    <property type="entry name" value="Ferritin"/>
    <property type="match status" value="1"/>
</dbReference>
<comment type="similarity">
    <text evidence="1 5">Belongs to the ferritin family.</text>
</comment>
<dbReference type="InterPro" id="IPR012347">
    <property type="entry name" value="Ferritin-like"/>
</dbReference>
<evidence type="ECO:0000313" key="7">
    <source>
        <dbReference type="EMBL" id="KAH0620932.1"/>
    </source>
</evidence>
<dbReference type="EMBL" id="JAIPUX010003289">
    <property type="protein sequence ID" value="KAH0620932.1"/>
    <property type="molecule type" value="Genomic_DNA"/>
</dbReference>
<evidence type="ECO:0000256" key="4">
    <source>
        <dbReference type="ARBA" id="ARBA00023004"/>
    </source>
</evidence>
<dbReference type="SUPFAM" id="SSF47240">
    <property type="entry name" value="Ferritin-like"/>
    <property type="match status" value="1"/>
</dbReference>
<evidence type="ECO:0000256" key="3">
    <source>
        <dbReference type="ARBA" id="ARBA00022723"/>
    </source>
</evidence>
<evidence type="ECO:0000313" key="8">
    <source>
        <dbReference type="Proteomes" id="UP000826234"/>
    </source>
</evidence>
<dbReference type="InterPro" id="IPR001519">
    <property type="entry name" value="Ferritin"/>
</dbReference>
<reference evidence="7 8" key="1">
    <citation type="journal article" date="2022" name="Gigascience">
        <title>A chromosome-level genome assembly and annotation of the desert horned lizard, Phrynosoma platyrhinos, provides insight into chromosomal rearrangements among reptiles.</title>
        <authorList>
            <person name="Koochekian N."/>
            <person name="Ascanio A."/>
            <person name="Farleigh K."/>
            <person name="Card D.C."/>
            <person name="Schield D.R."/>
            <person name="Castoe T.A."/>
            <person name="Jezkova T."/>
        </authorList>
    </citation>
    <scope>NUCLEOTIDE SEQUENCE [LARGE SCALE GENOMIC DNA]</scope>
    <source>
        <strain evidence="7">NK-2021</strain>
    </source>
</reference>
<dbReference type="PANTHER" id="PTHR11431">
    <property type="entry name" value="FERRITIN"/>
    <property type="match status" value="1"/>
</dbReference>
<evidence type="ECO:0000259" key="6">
    <source>
        <dbReference type="PROSITE" id="PS50905"/>
    </source>
</evidence>
<accession>A0ABQ7SUB3</accession>
<sequence>MAEPNPKRLKSGLPFCSIHRQQQARALGKLVRQNFPPAVEEGLCGITSALLEGSYVLQMLGETFDQSDMALPNVSKFFLDQAKEEREAAEALIQYQHIRGGSYCTKVIQKPPNMLINGVAPALEVALLQWKTAASYFEELYALCIKYADPHTASTIKKEFLRPKIMRIKLMGDLLTNAHRLRSTQDGRGDLENYLIDRLQKELKIGPESEACCSFCVPLHKCAGAAKDLQVLQEEFPWQRNNIKLKHTGLYYFPSQPRWKGLREADRRQDHKWYYIG</sequence>
<dbReference type="InterPro" id="IPR009040">
    <property type="entry name" value="Ferritin-like_diiron"/>
</dbReference>